<keyword evidence="2" id="KW-0472">Membrane</keyword>
<comment type="caution">
    <text evidence="4">The sequence shown here is derived from an EMBL/GenBank/DDBJ whole genome shotgun (WGS) entry which is preliminary data.</text>
</comment>
<dbReference type="InterPro" id="IPR025645">
    <property type="entry name" value="DUF4349"/>
</dbReference>
<dbReference type="AlphaFoldDB" id="A0A2H0KRG6"/>
<feature type="domain" description="DUF4349" evidence="3">
    <location>
        <begin position="114"/>
        <end position="326"/>
    </location>
</feature>
<accession>A0A2H0KRG6</accession>
<dbReference type="EMBL" id="PCVN01000012">
    <property type="protein sequence ID" value="PIQ74739.1"/>
    <property type="molecule type" value="Genomic_DNA"/>
</dbReference>
<name>A0A2H0KRG6_9BACT</name>
<sequence length="336" mass="37470">MIVVLLCLEKFLLFRDAQNDKKRMLKKILVIVGIILGALILIWIGALISGNTSSNDYSSGYGEPQSLSAPSQSAIGQFDLGTPSGLTPPVSNLASKEIASTRESAGTTNDTASRMVIKSGSLSMVVKDVAKTAKDILEYTKEKKGWVVSSTIGEQELVPYGQITIRVPAEKFDEAMEYAHGLAEKVKYENTAGEDITEQYTDLKSRLRNLEAAEEELLNIMKRSGKIDDILAVQQELTRVREQIELLKGQMQYLDQSVRMAAITVNLALSEDLLPIPPAEKWQPVYVLKQAWSSLHNALRGISYLIIWLLVYAIIWLPLAVIVWAIWKLIKRHKEK</sequence>
<feature type="coiled-coil region" evidence="1">
    <location>
        <begin position="193"/>
        <end position="250"/>
    </location>
</feature>
<protein>
    <recommendedName>
        <fullName evidence="3">DUF4349 domain-containing protein</fullName>
    </recommendedName>
</protein>
<dbReference type="Proteomes" id="UP000231550">
    <property type="component" value="Unassembled WGS sequence"/>
</dbReference>
<evidence type="ECO:0000259" key="3">
    <source>
        <dbReference type="Pfam" id="PF14257"/>
    </source>
</evidence>
<feature type="transmembrane region" description="Helical" evidence="2">
    <location>
        <begin position="305"/>
        <end position="327"/>
    </location>
</feature>
<keyword evidence="1" id="KW-0175">Coiled coil</keyword>
<gene>
    <name evidence="4" type="ORF">COV85_00480</name>
</gene>
<keyword evidence="2" id="KW-1133">Transmembrane helix</keyword>
<evidence type="ECO:0000313" key="4">
    <source>
        <dbReference type="EMBL" id="PIQ74739.1"/>
    </source>
</evidence>
<evidence type="ECO:0000256" key="1">
    <source>
        <dbReference type="SAM" id="Coils"/>
    </source>
</evidence>
<feature type="transmembrane region" description="Helical" evidence="2">
    <location>
        <begin position="28"/>
        <end position="48"/>
    </location>
</feature>
<keyword evidence="2" id="KW-0812">Transmembrane</keyword>
<organism evidence="4 5">
    <name type="scientific">Candidatus Portnoybacteria bacterium CG11_big_fil_rev_8_21_14_0_20_44_10</name>
    <dbReference type="NCBI Taxonomy" id="1974818"/>
    <lineage>
        <taxon>Bacteria</taxon>
        <taxon>Candidatus Portnoyibacteriota</taxon>
    </lineage>
</organism>
<evidence type="ECO:0000313" key="5">
    <source>
        <dbReference type="Proteomes" id="UP000231550"/>
    </source>
</evidence>
<evidence type="ECO:0000256" key="2">
    <source>
        <dbReference type="SAM" id="Phobius"/>
    </source>
</evidence>
<dbReference type="Pfam" id="PF14257">
    <property type="entry name" value="DUF4349"/>
    <property type="match status" value="1"/>
</dbReference>
<reference evidence="4 5" key="1">
    <citation type="submission" date="2017-09" db="EMBL/GenBank/DDBJ databases">
        <title>Depth-based differentiation of microbial function through sediment-hosted aquifers and enrichment of novel symbionts in the deep terrestrial subsurface.</title>
        <authorList>
            <person name="Probst A.J."/>
            <person name="Ladd B."/>
            <person name="Jarett J.K."/>
            <person name="Geller-Mcgrath D.E."/>
            <person name="Sieber C.M."/>
            <person name="Emerson J.B."/>
            <person name="Anantharaman K."/>
            <person name="Thomas B.C."/>
            <person name="Malmstrom R."/>
            <person name="Stieglmeier M."/>
            <person name="Klingl A."/>
            <person name="Woyke T."/>
            <person name="Ryan C.M."/>
            <person name="Banfield J.F."/>
        </authorList>
    </citation>
    <scope>NUCLEOTIDE SEQUENCE [LARGE SCALE GENOMIC DNA]</scope>
    <source>
        <strain evidence="4">CG11_big_fil_rev_8_21_14_0_20_44_10</strain>
    </source>
</reference>
<proteinExistence type="predicted"/>